<evidence type="ECO:0000313" key="15">
    <source>
        <dbReference type="Proteomes" id="UP001206925"/>
    </source>
</evidence>
<comment type="catalytic activity">
    <reaction evidence="10">
        <text>(1,4-alpha-D-galacturonosyl)n+m + H2O = (1,4-alpha-D-galacturonosyl)n + (1,4-alpha-D-galacturonosyl)m.</text>
        <dbReference type="EC" id="3.2.1.15"/>
    </reaction>
</comment>
<keyword evidence="4" id="KW-0134">Cell wall</keyword>
<dbReference type="AlphaFoldDB" id="A0AAD5BYY6"/>
<dbReference type="GO" id="GO:0004650">
    <property type="term" value="F:polygalacturonase activity"/>
    <property type="evidence" value="ECO:0007669"/>
    <property type="project" value="UniProtKB-EC"/>
</dbReference>
<proteinExistence type="inferred from homology"/>
<evidence type="ECO:0000313" key="14">
    <source>
        <dbReference type="EMBL" id="KAI7732271.1"/>
    </source>
</evidence>
<dbReference type="Gene3D" id="2.160.20.10">
    <property type="entry name" value="Single-stranded right-handed beta-helix, Pectin lyase-like"/>
    <property type="match status" value="1"/>
</dbReference>
<dbReference type="GO" id="GO:0009901">
    <property type="term" value="P:anther dehiscence"/>
    <property type="evidence" value="ECO:0007669"/>
    <property type="project" value="UniProtKB-ARBA"/>
</dbReference>
<feature type="active site" evidence="12">
    <location>
        <position position="207"/>
    </location>
</feature>
<dbReference type="SMART" id="SM00710">
    <property type="entry name" value="PbH1"/>
    <property type="match status" value="4"/>
</dbReference>
<accession>A0AAD5BYY6</accession>
<dbReference type="GO" id="GO:0010047">
    <property type="term" value="P:fruit dehiscence"/>
    <property type="evidence" value="ECO:0007669"/>
    <property type="project" value="UniProtKB-ARBA"/>
</dbReference>
<organism evidence="14 15">
    <name type="scientific">Ambrosia artemisiifolia</name>
    <name type="common">Common ragweed</name>
    <dbReference type="NCBI Taxonomy" id="4212"/>
    <lineage>
        <taxon>Eukaryota</taxon>
        <taxon>Viridiplantae</taxon>
        <taxon>Streptophyta</taxon>
        <taxon>Embryophyta</taxon>
        <taxon>Tracheophyta</taxon>
        <taxon>Spermatophyta</taxon>
        <taxon>Magnoliopsida</taxon>
        <taxon>eudicotyledons</taxon>
        <taxon>Gunneridae</taxon>
        <taxon>Pentapetalae</taxon>
        <taxon>asterids</taxon>
        <taxon>campanulids</taxon>
        <taxon>Asterales</taxon>
        <taxon>Asteraceae</taxon>
        <taxon>Asteroideae</taxon>
        <taxon>Heliantheae alliance</taxon>
        <taxon>Heliantheae</taxon>
        <taxon>Ambrosia</taxon>
    </lineage>
</organism>
<evidence type="ECO:0000256" key="11">
    <source>
        <dbReference type="ARBA" id="ARBA00083621"/>
    </source>
</evidence>
<dbReference type="InterPro" id="IPR012334">
    <property type="entry name" value="Pectin_lyas_fold"/>
</dbReference>
<keyword evidence="8 13" id="KW-0326">Glycosidase</keyword>
<dbReference type="Proteomes" id="UP001206925">
    <property type="component" value="Unassembled WGS sequence"/>
</dbReference>
<dbReference type="EMBL" id="JAMZMK010010265">
    <property type="protein sequence ID" value="KAI7732271.1"/>
    <property type="molecule type" value="Genomic_DNA"/>
</dbReference>
<evidence type="ECO:0000256" key="13">
    <source>
        <dbReference type="RuleBase" id="RU361169"/>
    </source>
</evidence>
<protein>
    <recommendedName>
        <fullName evidence="3">endo-polygalacturonase</fullName>
        <ecNumber evidence="3">3.2.1.15</ecNumber>
    </recommendedName>
    <alternativeName>
        <fullName evidence="11">Pectinase</fullName>
    </alternativeName>
</protein>
<comment type="similarity">
    <text evidence="2 13">Belongs to the glycosyl hydrolase 28 family.</text>
</comment>
<evidence type="ECO:0000256" key="2">
    <source>
        <dbReference type="ARBA" id="ARBA00008834"/>
    </source>
</evidence>
<comment type="subcellular location">
    <subcellularLocation>
        <location evidence="1">Secreted</location>
        <location evidence="1">Cell wall</location>
    </subcellularLocation>
</comment>
<dbReference type="GO" id="GO:0005975">
    <property type="term" value="P:carbohydrate metabolic process"/>
    <property type="evidence" value="ECO:0007669"/>
    <property type="project" value="InterPro"/>
</dbReference>
<keyword evidence="15" id="KW-1185">Reference proteome</keyword>
<keyword evidence="9" id="KW-0961">Cell wall biogenesis/degradation</keyword>
<evidence type="ECO:0000256" key="12">
    <source>
        <dbReference type="PROSITE-ProRule" id="PRU10052"/>
    </source>
</evidence>
<evidence type="ECO:0000256" key="7">
    <source>
        <dbReference type="ARBA" id="ARBA00022801"/>
    </source>
</evidence>
<dbReference type="Pfam" id="PF00295">
    <property type="entry name" value="Glyco_hydro_28"/>
    <property type="match status" value="1"/>
</dbReference>
<dbReference type="EC" id="3.2.1.15" evidence="3"/>
<dbReference type="PANTHER" id="PTHR31375">
    <property type="match status" value="1"/>
</dbReference>
<dbReference type="SUPFAM" id="SSF51126">
    <property type="entry name" value="Pectin lyase-like"/>
    <property type="match status" value="1"/>
</dbReference>
<evidence type="ECO:0000256" key="10">
    <source>
        <dbReference type="ARBA" id="ARBA00034074"/>
    </source>
</evidence>
<evidence type="ECO:0000256" key="3">
    <source>
        <dbReference type="ARBA" id="ARBA00012736"/>
    </source>
</evidence>
<keyword evidence="7 13" id="KW-0378">Hydrolase</keyword>
<dbReference type="InterPro" id="IPR006626">
    <property type="entry name" value="PbH1"/>
</dbReference>
<keyword evidence="5" id="KW-0964">Secreted</keyword>
<evidence type="ECO:0000256" key="4">
    <source>
        <dbReference type="ARBA" id="ARBA00022512"/>
    </source>
</evidence>
<name>A0AAD5BYY6_AMBAR</name>
<comment type="caution">
    <text evidence="14">The sequence shown here is derived from an EMBL/GenBank/DDBJ whole genome shotgun (WGS) entry which is preliminary data.</text>
</comment>
<dbReference type="InterPro" id="IPR011050">
    <property type="entry name" value="Pectin_lyase_fold/virulence"/>
</dbReference>
<evidence type="ECO:0000256" key="9">
    <source>
        <dbReference type="ARBA" id="ARBA00023316"/>
    </source>
</evidence>
<dbReference type="FunFam" id="2.160.20.10:FF:000028">
    <property type="entry name" value="Polygalacturonase QRT2"/>
    <property type="match status" value="1"/>
</dbReference>
<dbReference type="PROSITE" id="PS00502">
    <property type="entry name" value="POLYGALACTURONASE"/>
    <property type="match status" value="1"/>
</dbReference>
<sequence length="372" mass="40541">MKTVKDYMFHESEAFKKAWKDACSSTTAAVFHVTKNKKYLVTPIKFEGPCKASLTMQISGTILASKQESKYKKDEKHWLRVDKVEDLVIEGGGVIDGNGDVWWSKSCKVDKSLALTLYKCTSLTVNNLKIQNAQKMHVSFDHCENVRVSKIQVTAPEDSPNTDGIHVTHTQNITILDSVIGTGDDCISIVSGSEGVLATGITCGPGHGISIGSLGSKNSEAYVSDVTIDGANLTGTTNGVRIKTWQGGSGNATNIIFRNIIMNNVSNPIIIDQNYCDQEKACKEQDDAVEIMHVTYQNITGTSADEEAVIFNCSKSHPCQDIVLKQINLTQVDGGDAKAICKHIELTHIKPVIPRCLENAEHDQLAFGTYSS</sequence>
<reference evidence="14" key="1">
    <citation type="submission" date="2022-06" db="EMBL/GenBank/DDBJ databases">
        <title>Uncovering the hologenomic basis of an extraordinary plant invasion.</title>
        <authorList>
            <person name="Bieker V.C."/>
            <person name="Martin M.D."/>
            <person name="Gilbert T."/>
            <person name="Hodgins K."/>
            <person name="Battlay P."/>
            <person name="Petersen B."/>
            <person name="Wilson J."/>
        </authorList>
    </citation>
    <scope>NUCLEOTIDE SEQUENCE</scope>
    <source>
        <strain evidence="14">AA19_3_7</strain>
        <tissue evidence="14">Leaf</tissue>
    </source>
</reference>
<evidence type="ECO:0000256" key="1">
    <source>
        <dbReference type="ARBA" id="ARBA00004191"/>
    </source>
</evidence>
<dbReference type="GO" id="GO:0009830">
    <property type="term" value="P:cell wall modification involved in abscission"/>
    <property type="evidence" value="ECO:0007669"/>
    <property type="project" value="UniProtKB-ARBA"/>
</dbReference>
<evidence type="ECO:0000256" key="5">
    <source>
        <dbReference type="ARBA" id="ARBA00022525"/>
    </source>
</evidence>
<dbReference type="InterPro" id="IPR000743">
    <property type="entry name" value="Glyco_hydro_28"/>
</dbReference>
<keyword evidence="6" id="KW-0732">Signal</keyword>
<gene>
    <name evidence="14" type="ORF">M8C21_004843</name>
</gene>
<evidence type="ECO:0000256" key="6">
    <source>
        <dbReference type="ARBA" id="ARBA00022729"/>
    </source>
</evidence>
<evidence type="ECO:0000256" key="8">
    <source>
        <dbReference type="ARBA" id="ARBA00023295"/>
    </source>
</evidence>